<reference evidence="1 2" key="1">
    <citation type="submission" date="2019-11" db="EMBL/GenBank/DDBJ databases">
        <authorList>
            <person name="Yuan L."/>
        </authorList>
    </citation>
    <scope>NUCLEOTIDE SEQUENCE [LARGE SCALE GENOMIC DNA]</scope>
    <source>
        <strain evidence="1 2">TRM43335</strain>
    </source>
</reference>
<sequence length="119" mass="13374">MNINRTRRTITAAINTTRTLGYTTLSGATLTALTTGQLIRISTYLQQLGLDDDFTNRYASPFGRHAAKHYRNRAGHDPRRCWINRDGRWIHVFVYAPNDPALTAAVASYKRTAHLTLAA</sequence>
<keyword evidence="2" id="KW-1185">Reference proteome</keyword>
<dbReference type="Proteomes" id="UP000473014">
    <property type="component" value="Unassembled WGS sequence"/>
</dbReference>
<evidence type="ECO:0000313" key="2">
    <source>
        <dbReference type="Proteomes" id="UP000473014"/>
    </source>
</evidence>
<gene>
    <name evidence="1" type="ORF">F0L17_14235</name>
</gene>
<accession>A0A6G2BDN9</accession>
<dbReference type="EMBL" id="WIXO01000001">
    <property type="protein sequence ID" value="MTE20246.1"/>
    <property type="molecule type" value="Genomic_DNA"/>
</dbReference>
<protein>
    <submittedName>
        <fullName evidence="1">Uncharacterized protein</fullName>
    </submittedName>
</protein>
<comment type="caution">
    <text evidence="1">The sequence shown here is derived from an EMBL/GenBank/DDBJ whole genome shotgun (WGS) entry which is preliminary data.</text>
</comment>
<name>A0A6G2BDN9_9ACTN</name>
<organism evidence="1 2">
    <name type="scientific">Streptomyces taklimakanensis</name>
    <dbReference type="NCBI Taxonomy" id="2569853"/>
    <lineage>
        <taxon>Bacteria</taxon>
        <taxon>Bacillati</taxon>
        <taxon>Actinomycetota</taxon>
        <taxon>Actinomycetes</taxon>
        <taxon>Kitasatosporales</taxon>
        <taxon>Streptomycetaceae</taxon>
        <taxon>Streptomyces</taxon>
    </lineage>
</organism>
<dbReference type="AlphaFoldDB" id="A0A6G2BDN9"/>
<dbReference type="OrthoDB" id="4260865at2"/>
<dbReference type="RefSeq" id="WP_155071366.1">
    <property type="nucleotide sequence ID" value="NZ_WIXO01000001.1"/>
</dbReference>
<proteinExistence type="predicted"/>
<evidence type="ECO:0000313" key="1">
    <source>
        <dbReference type="EMBL" id="MTE20246.1"/>
    </source>
</evidence>